<evidence type="ECO:0000313" key="2">
    <source>
        <dbReference type="Proteomes" id="UP000019494"/>
    </source>
</evidence>
<comment type="caution">
    <text evidence="1">The sequence shown here is derived from an EMBL/GenBank/DDBJ whole genome shotgun (WGS) entry which is preliminary data.</text>
</comment>
<reference evidence="2" key="1">
    <citation type="submission" date="2013-08" db="EMBL/GenBank/DDBJ databases">
        <title>Intrasporangium oryzae NRRL B-24470.</title>
        <authorList>
            <person name="Liu H."/>
            <person name="Wang G."/>
        </authorList>
    </citation>
    <scope>NUCLEOTIDE SEQUENCE [LARGE SCALE GENOMIC DNA]</scope>
    <source>
        <strain evidence="2">Q5-1</strain>
    </source>
</reference>
<accession>W9GJC2</accession>
<sequence length="77" mass="8430">MTTKFVHEHPECRSTGPPVDVTTWRRCRLIEVGFAPDLADAVARDQRIDLHALLGLVDRGCPPALALRILAPVESSA</sequence>
<proteinExistence type="predicted"/>
<dbReference type="OrthoDB" id="3789942at2"/>
<dbReference type="RefSeq" id="WP_034722069.1">
    <property type="nucleotide sequence ID" value="NZ_AWQS01000372.1"/>
</dbReference>
<gene>
    <name evidence="1" type="ORF">N864_16680</name>
</gene>
<organism evidence="1 2">
    <name type="scientific">Intrasporangium chromatireducens Q5-1</name>
    <dbReference type="NCBI Taxonomy" id="584657"/>
    <lineage>
        <taxon>Bacteria</taxon>
        <taxon>Bacillati</taxon>
        <taxon>Actinomycetota</taxon>
        <taxon>Actinomycetes</taxon>
        <taxon>Micrococcales</taxon>
        <taxon>Intrasporangiaceae</taxon>
        <taxon>Intrasporangium</taxon>
    </lineage>
</organism>
<name>W9GJC2_9MICO</name>
<evidence type="ECO:0000313" key="1">
    <source>
        <dbReference type="EMBL" id="EWT03979.1"/>
    </source>
</evidence>
<dbReference type="AlphaFoldDB" id="W9GJC2"/>
<keyword evidence="2" id="KW-1185">Reference proteome</keyword>
<dbReference type="EMBL" id="AWQS01000372">
    <property type="protein sequence ID" value="EWT03979.1"/>
    <property type="molecule type" value="Genomic_DNA"/>
</dbReference>
<dbReference type="Proteomes" id="UP000019494">
    <property type="component" value="Unassembled WGS sequence"/>
</dbReference>
<protein>
    <submittedName>
        <fullName evidence="1">Uncharacterized protein</fullName>
    </submittedName>
</protein>